<dbReference type="EMBL" id="PQLX01000007">
    <property type="protein sequence ID" value="POU63506.1"/>
    <property type="molecule type" value="Genomic_DNA"/>
</dbReference>
<feature type="transmembrane region" description="Helical" evidence="1">
    <location>
        <begin position="20"/>
        <end position="41"/>
    </location>
</feature>
<accession>A0A2S4RU54</accession>
<gene>
    <name evidence="2" type="ORF">C3430_19165</name>
</gene>
<reference evidence="2 3" key="1">
    <citation type="submission" date="2018-01" db="EMBL/GenBank/DDBJ databases">
        <title>Complete genome sequences of 14 Citrobacter spp. isolated from plant in Canada.</title>
        <authorList>
            <person name="Bhandare S.G."/>
            <person name="Colavecchio A."/>
            <person name="Jeukens J."/>
            <person name="Emond-Rheault J.-G."/>
            <person name="Freschi L."/>
            <person name="Hamel J."/>
            <person name="Kukavica-Ibrulj I."/>
            <person name="Levesque R."/>
            <person name="Goodridge L."/>
        </authorList>
    </citation>
    <scope>NUCLEOTIDE SEQUENCE [LARGE SCALE GENOMIC DNA]</scope>
    <source>
        <strain evidence="2 3">S1285</strain>
    </source>
</reference>
<keyword evidence="1" id="KW-0812">Transmembrane</keyword>
<keyword evidence="1" id="KW-1133">Transmembrane helix</keyword>
<protein>
    <submittedName>
        <fullName evidence="2">Uncharacterized protein</fullName>
    </submittedName>
</protein>
<evidence type="ECO:0000313" key="3">
    <source>
        <dbReference type="Proteomes" id="UP000237003"/>
    </source>
</evidence>
<feature type="transmembrane region" description="Helical" evidence="1">
    <location>
        <begin position="53"/>
        <end position="75"/>
    </location>
</feature>
<proteinExistence type="predicted"/>
<name>A0A2S4RU54_CITAM</name>
<evidence type="ECO:0000313" key="2">
    <source>
        <dbReference type="EMBL" id="POU63506.1"/>
    </source>
</evidence>
<feature type="transmembrane region" description="Helical" evidence="1">
    <location>
        <begin position="408"/>
        <end position="427"/>
    </location>
</feature>
<keyword evidence="1" id="KW-0472">Membrane</keyword>
<dbReference type="AlphaFoldDB" id="A0A2S4RU54"/>
<dbReference type="OrthoDB" id="6501337at2"/>
<evidence type="ECO:0000256" key="1">
    <source>
        <dbReference type="SAM" id="Phobius"/>
    </source>
</evidence>
<dbReference type="RefSeq" id="WP_103777711.1">
    <property type="nucleotide sequence ID" value="NZ_PQLX01000007.1"/>
</dbReference>
<comment type="caution">
    <text evidence="2">The sequence shown here is derived from an EMBL/GenBank/DDBJ whole genome shotgun (WGS) entry which is preliminary data.</text>
</comment>
<sequence>MGWSLPEVPEKAQATAWSPWVCLLIIVLGLFIGLIVAVLKLPTTGLPSLSSGYWLPLTIRTFTGISAAIAVYSFWWETLAIRVWNWNEWCRSMRLMWRRRAHQHLVILRHVCISADTALLPRLAHAQEEDSAETPPLTLLPEEPLTPGISRFEQLSSNLISQIKPSLLQRYPSGPLQVVVQTSGNDKDRESRSFHRIWNAGSQPWKVDIHFQDAGSPFGDWNQFVESAKRPVLVLAMHYRQPDDVLPEFACALFLMPPSMLNPGEQKNALRLFRAMPLNTSTLATELGELRSMALTPASKKHLVWHSGLSDAPRQSVSRVLNDLSISLYDGIGTGGVIDYDTTCARYGDLAGWAMIGSAADMAAYGPTCQWFLLGDEHNAWAVALGSAAPAVGHDHFIIPAPFPGGSMMMALMLTVGLYSLMIRYFPLMAFSWSGISLLLLSLVATLPGIVFALRRVTSRLQRPLFIRAARQSGKE</sequence>
<feature type="transmembrane region" description="Helical" evidence="1">
    <location>
        <begin position="433"/>
        <end position="454"/>
    </location>
</feature>
<dbReference type="Proteomes" id="UP000237003">
    <property type="component" value="Unassembled WGS sequence"/>
</dbReference>
<organism evidence="2 3">
    <name type="scientific">Citrobacter amalonaticus</name>
    <dbReference type="NCBI Taxonomy" id="35703"/>
    <lineage>
        <taxon>Bacteria</taxon>
        <taxon>Pseudomonadati</taxon>
        <taxon>Pseudomonadota</taxon>
        <taxon>Gammaproteobacteria</taxon>
        <taxon>Enterobacterales</taxon>
        <taxon>Enterobacteriaceae</taxon>
        <taxon>Citrobacter</taxon>
    </lineage>
</organism>